<dbReference type="EMBL" id="FNOJ01000031">
    <property type="protein sequence ID" value="SDX02198.1"/>
    <property type="molecule type" value="Genomic_DNA"/>
</dbReference>
<feature type="transmembrane region" description="Helical" evidence="1">
    <location>
        <begin position="116"/>
        <end position="140"/>
    </location>
</feature>
<evidence type="ECO:0000313" key="3">
    <source>
        <dbReference type="EMBL" id="SDX02198.1"/>
    </source>
</evidence>
<dbReference type="Proteomes" id="UP000182589">
    <property type="component" value="Unassembled WGS sequence"/>
</dbReference>
<dbReference type="RefSeq" id="WP_074693893.1">
    <property type="nucleotide sequence ID" value="NZ_FNOJ01000031.1"/>
</dbReference>
<feature type="transmembrane region" description="Helical" evidence="1">
    <location>
        <begin position="89"/>
        <end position="107"/>
    </location>
</feature>
<keyword evidence="1" id="KW-0812">Transmembrane</keyword>
<dbReference type="InterPro" id="IPR006976">
    <property type="entry name" value="VanZ-like"/>
</dbReference>
<evidence type="ECO:0000256" key="1">
    <source>
        <dbReference type="SAM" id="Phobius"/>
    </source>
</evidence>
<feature type="transmembrane region" description="Helical" evidence="1">
    <location>
        <begin position="182"/>
        <end position="200"/>
    </location>
</feature>
<reference evidence="4" key="1">
    <citation type="submission" date="2016-10" db="EMBL/GenBank/DDBJ databases">
        <authorList>
            <person name="Varghese N."/>
        </authorList>
    </citation>
    <scope>NUCLEOTIDE SEQUENCE [LARGE SCALE GENOMIC DNA]</scope>
    <source>
        <strain evidence="4">DSM 12489</strain>
    </source>
</reference>
<keyword evidence="1" id="KW-1133">Transmembrane helix</keyword>
<dbReference type="PANTHER" id="PTHR36834">
    <property type="entry name" value="MEMBRANE PROTEIN-RELATED"/>
    <property type="match status" value="1"/>
</dbReference>
<feature type="transmembrane region" description="Helical" evidence="1">
    <location>
        <begin position="36"/>
        <end position="56"/>
    </location>
</feature>
<evidence type="ECO:0000313" key="4">
    <source>
        <dbReference type="Proteomes" id="UP000182589"/>
    </source>
</evidence>
<gene>
    <name evidence="3" type="ORF">SAMN04489725_13112</name>
</gene>
<sequence>MLTILPIAIVSMLLYIPLSIFIGIKKRVSLLHQAIPFVFFVYLLIVIKITLFPISFHNLGNPPENNLIPFKTITTIIAAHSLSYDLYNIGGNIALFIPFGFLWPLVFRNKSKFLKVLLYGFFLSLLSESGKFIISCILGFTYRDFDVDDLILNTFGVILGYFFLRLVFRLQHLRSSTTLKTWYVASPIVILVLIGSLWGYEYVSHSTPQRAQQSYDANVLPLVVAPVSKDAVVIITSTDPRKTDITGYVAEYWRYIKLLGWRLQEISLNPIQNSVGTKEYSVSFIQLSKGTFAWGIASTPQIRNITYRHGGQVYLTHVHNNGFWYMVLPLQQNLVSHSNWSVEFKNGSIMALS</sequence>
<name>A0A1H2YBK2_9BACL</name>
<dbReference type="Pfam" id="PF04892">
    <property type="entry name" value="VanZ"/>
    <property type="match status" value="1"/>
</dbReference>
<feature type="transmembrane region" description="Helical" evidence="1">
    <location>
        <begin position="152"/>
        <end position="170"/>
    </location>
</feature>
<keyword evidence="1" id="KW-0472">Membrane</keyword>
<protein>
    <submittedName>
        <fullName evidence="3">VanZ like family protein</fullName>
    </submittedName>
</protein>
<feature type="domain" description="VanZ-like" evidence="2">
    <location>
        <begin position="39"/>
        <end position="166"/>
    </location>
</feature>
<dbReference type="InterPro" id="IPR053150">
    <property type="entry name" value="Teicoplanin_resist-assoc"/>
</dbReference>
<feature type="transmembrane region" description="Helical" evidence="1">
    <location>
        <begin position="6"/>
        <end position="24"/>
    </location>
</feature>
<dbReference type="STRING" id="89784.SAMN04489725_13112"/>
<accession>A0A1H2YBK2</accession>
<dbReference type="PANTHER" id="PTHR36834:SF1">
    <property type="entry name" value="INTEGRAL MEMBRANE PROTEIN"/>
    <property type="match status" value="1"/>
</dbReference>
<organism evidence="3 4">
    <name type="scientific">Alicyclobacillus hesperidum</name>
    <dbReference type="NCBI Taxonomy" id="89784"/>
    <lineage>
        <taxon>Bacteria</taxon>
        <taxon>Bacillati</taxon>
        <taxon>Bacillota</taxon>
        <taxon>Bacilli</taxon>
        <taxon>Bacillales</taxon>
        <taxon>Alicyclobacillaceae</taxon>
        <taxon>Alicyclobacillus</taxon>
    </lineage>
</organism>
<proteinExistence type="predicted"/>
<keyword evidence="4" id="KW-1185">Reference proteome</keyword>
<dbReference type="AlphaFoldDB" id="A0A1H2YBK2"/>
<evidence type="ECO:0000259" key="2">
    <source>
        <dbReference type="Pfam" id="PF04892"/>
    </source>
</evidence>